<name>A0A226EVL2_FOLCA</name>
<keyword evidence="2" id="KW-0812">Transmembrane</keyword>
<feature type="transmembrane region" description="Helical" evidence="2">
    <location>
        <begin position="6"/>
        <end position="32"/>
    </location>
</feature>
<accession>A0A226EVL2</accession>
<evidence type="ECO:0000313" key="4">
    <source>
        <dbReference type="Proteomes" id="UP000198287"/>
    </source>
</evidence>
<evidence type="ECO:0000256" key="1">
    <source>
        <dbReference type="SAM" id="MobiDB-lite"/>
    </source>
</evidence>
<proteinExistence type="predicted"/>
<keyword evidence="2" id="KW-0472">Membrane</keyword>
<evidence type="ECO:0000256" key="2">
    <source>
        <dbReference type="SAM" id="Phobius"/>
    </source>
</evidence>
<dbReference type="AlphaFoldDB" id="A0A226EVL2"/>
<comment type="caution">
    <text evidence="3">The sequence shown here is derived from an EMBL/GenBank/DDBJ whole genome shotgun (WGS) entry which is preliminary data.</text>
</comment>
<gene>
    <name evidence="3" type="ORF">Fcan01_02685</name>
</gene>
<keyword evidence="4" id="KW-1185">Reference proteome</keyword>
<protein>
    <submittedName>
        <fullName evidence="3">Uncharacterized protein</fullName>
    </submittedName>
</protein>
<dbReference type="EMBL" id="LNIX01000001">
    <property type="protein sequence ID" value="OXA61240.1"/>
    <property type="molecule type" value="Genomic_DNA"/>
</dbReference>
<keyword evidence="2" id="KW-1133">Transmembrane helix</keyword>
<dbReference type="Proteomes" id="UP000198287">
    <property type="component" value="Unassembled WGS sequence"/>
</dbReference>
<sequence>MEELPLFVLAILFGGFFLFFLMMCCIRLFVYLTDDKKFLCFKSKAALRRRRIQLSLLPEVNVQRVENLGYIAAPDENINEYTICQPYVYEDGRSTGMRMIANLPMALAFTTRVYSPYSISPNLSQNLELHHPFQHYQQELSPPPNYLEAHLQIRNSNEKLDDYMERVEPPPPSYDECMKRSRSNSIAESEHGGVGRQLPCDTFAICASITIKSLQ</sequence>
<evidence type="ECO:0000313" key="3">
    <source>
        <dbReference type="EMBL" id="OXA61240.1"/>
    </source>
</evidence>
<organism evidence="3 4">
    <name type="scientific">Folsomia candida</name>
    <name type="common">Springtail</name>
    <dbReference type="NCBI Taxonomy" id="158441"/>
    <lineage>
        <taxon>Eukaryota</taxon>
        <taxon>Metazoa</taxon>
        <taxon>Ecdysozoa</taxon>
        <taxon>Arthropoda</taxon>
        <taxon>Hexapoda</taxon>
        <taxon>Collembola</taxon>
        <taxon>Entomobryomorpha</taxon>
        <taxon>Isotomoidea</taxon>
        <taxon>Isotomidae</taxon>
        <taxon>Proisotominae</taxon>
        <taxon>Folsomia</taxon>
    </lineage>
</organism>
<feature type="region of interest" description="Disordered" evidence="1">
    <location>
        <begin position="171"/>
        <end position="194"/>
    </location>
</feature>
<reference evidence="3 4" key="1">
    <citation type="submission" date="2015-12" db="EMBL/GenBank/DDBJ databases">
        <title>The genome of Folsomia candida.</title>
        <authorList>
            <person name="Faddeeva A."/>
            <person name="Derks M.F."/>
            <person name="Anvar Y."/>
            <person name="Smit S."/>
            <person name="Van Straalen N."/>
            <person name="Roelofs D."/>
        </authorList>
    </citation>
    <scope>NUCLEOTIDE SEQUENCE [LARGE SCALE GENOMIC DNA]</scope>
    <source>
        <strain evidence="3 4">VU population</strain>
        <tissue evidence="3">Whole body</tissue>
    </source>
</reference>